<dbReference type="SUPFAM" id="SSF56281">
    <property type="entry name" value="Metallo-hydrolase/oxidoreductase"/>
    <property type="match status" value="1"/>
</dbReference>
<dbReference type="InterPro" id="IPR011108">
    <property type="entry name" value="RMMBL"/>
</dbReference>
<dbReference type="Pfam" id="PF00753">
    <property type="entry name" value="Lactamase_B"/>
    <property type="match status" value="1"/>
</dbReference>
<evidence type="ECO:0000313" key="4">
    <source>
        <dbReference type="EMBL" id="SDR66415.1"/>
    </source>
</evidence>
<dbReference type="SMART" id="SM00849">
    <property type="entry name" value="Lactamase_B"/>
    <property type="match status" value="1"/>
</dbReference>
<dbReference type="PANTHER" id="PTHR11203:SF37">
    <property type="entry name" value="INTEGRATOR COMPLEX SUBUNIT 11"/>
    <property type="match status" value="1"/>
</dbReference>
<gene>
    <name evidence="4" type="ORF">SAMN04488552_0282</name>
</gene>
<accession>A0A1H1KXA9</accession>
<dbReference type="Gene3D" id="3.40.50.10890">
    <property type="match status" value="1"/>
</dbReference>
<dbReference type="PANTHER" id="PTHR11203">
    <property type="entry name" value="CLEAVAGE AND POLYADENYLATION SPECIFICITY FACTOR FAMILY MEMBER"/>
    <property type="match status" value="1"/>
</dbReference>
<dbReference type="STRING" id="1250231.SAMN04488552_0282"/>
<dbReference type="InterPro" id="IPR001279">
    <property type="entry name" value="Metallo-B-lactamas"/>
</dbReference>
<dbReference type="InterPro" id="IPR036866">
    <property type="entry name" value="RibonucZ/Hydroxyglut_hydro"/>
</dbReference>
<dbReference type="Gene3D" id="3.60.15.10">
    <property type="entry name" value="Ribonuclease Z/Hydroxyacylglutathione hydrolase-like"/>
    <property type="match status" value="1"/>
</dbReference>
<dbReference type="GO" id="GO:0016787">
    <property type="term" value="F:hydrolase activity"/>
    <property type="evidence" value="ECO:0007669"/>
    <property type="project" value="UniProtKB-KW"/>
</dbReference>
<evidence type="ECO:0000259" key="2">
    <source>
        <dbReference type="SMART" id="SM00849"/>
    </source>
</evidence>
<dbReference type="AlphaFoldDB" id="A0A1H1KXA9"/>
<protein>
    <submittedName>
        <fullName evidence="4">Metallo-beta-lactamase family protein</fullName>
    </submittedName>
</protein>
<feature type="domain" description="Beta-Casp" evidence="3">
    <location>
        <begin position="251"/>
        <end position="370"/>
    </location>
</feature>
<name>A0A1H1KXA9_9FLAO</name>
<sequence>MENKLKIKFLGAAGTVTGSRFYLEQEDFSILIDCGLFQGLKELRLLNWEDLQVDVSKIDYVLITHGHLDHTGYLPRLIQQGFNGEIIATAPSLAIAEIILKDTAKIQEEEAEKANKENYSKHSPALPLYTSKEVEKTIELFKNINIDEWFDLAENVKFRFIKAGHILGACSIELHIGEKVFMFSGDLGRNEDVLLEAPVKPEWADYLFLESTYGNKFHPEENIDEVLANLIHDTIRERSILLIASFAVERLQLLIYLLYRLFKQNKVPEIPVFIDSPMGINATHVFSMFPDYHKIPAHEFEATKNRFELVSSFKRTWEIIDKEGPRIVIAGSGMITGGRILTYLKQFIDEPSTRLLLTGNQAEGTRGRQLEEGVHEIKIRGKYYPVKAKISRLESLSAHADQKELLEWCRNIKNVPEEVYLIHGEKQVTDAFRVKLVSEFNWNVKIPSLNDEIEIIL</sequence>
<organism evidence="4 5">
    <name type="scientific">Christiangramia echinicola</name>
    <dbReference type="NCBI Taxonomy" id="279359"/>
    <lineage>
        <taxon>Bacteria</taxon>
        <taxon>Pseudomonadati</taxon>
        <taxon>Bacteroidota</taxon>
        <taxon>Flavobacteriia</taxon>
        <taxon>Flavobacteriales</taxon>
        <taxon>Flavobacteriaceae</taxon>
        <taxon>Christiangramia</taxon>
    </lineage>
</organism>
<dbReference type="Pfam" id="PF07521">
    <property type="entry name" value="RMMBL"/>
    <property type="match status" value="1"/>
</dbReference>
<proteinExistence type="predicted"/>
<dbReference type="InterPro" id="IPR022712">
    <property type="entry name" value="Beta_Casp"/>
</dbReference>
<keyword evidence="1" id="KW-0378">Hydrolase</keyword>
<evidence type="ECO:0000256" key="1">
    <source>
        <dbReference type="ARBA" id="ARBA00022801"/>
    </source>
</evidence>
<feature type="domain" description="Metallo-beta-lactamase" evidence="2">
    <location>
        <begin position="17"/>
        <end position="232"/>
    </location>
</feature>
<dbReference type="RefSeq" id="WP_089660996.1">
    <property type="nucleotide sequence ID" value="NZ_LT629745.1"/>
</dbReference>
<dbReference type="EMBL" id="LT629745">
    <property type="protein sequence ID" value="SDR66415.1"/>
    <property type="molecule type" value="Genomic_DNA"/>
</dbReference>
<dbReference type="Proteomes" id="UP000198858">
    <property type="component" value="Chromosome I"/>
</dbReference>
<dbReference type="CDD" id="cd16295">
    <property type="entry name" value="TTHA0252-CPSF-like_MBL-fold"/>
    <property type="match status" value="1"/>
</dbReference>
<dbReference type="GO" id="GO:0004521">
    <property type="term" value="F:RNA endonuclease activity"/>
    <property type="evidence" value="ECO:0007669"/>
    <property type="project" value="TreeGrafter"/>
</dbReference>
<dbReference type="SMART" id="SM01027">
    <property type="entry name" value="Beta-Casp"/>
    <property type="match status" value="1"/>
</dbReference>
<dbReference type="InterPro" id="IPR050698">
    <property type="entry name" value="MBL"/>
</dbReference>
<reference evidence="4 5" key="1">
    <citation type="submission" date="2016-10" db="EMBL/GenBank/DDBJ databases">
        <authorList>
            <person name="Varghese N."/>
            <person name="Submissions S."/>
        </authorList>
    </citation>
    <scope>NUCLEOTIDE SEQUENCE [LARGE SCALE GENOMIC DNA]</scope>
    <source>
        <strain evidence="4 5">Mar_2010_102</strain>
    </source>
</reference>
<evidence type="ECO:0000313" key="5">
    <source>
        <dbReference type="Proteomes" id="UP000198858"/>
    </source>
</evidence>
<keyword evidence="5" id="KW-1185">Reference proteome</keyword>
<dbReference type="Pfam" id="PF10996">
    <property type="entry name" value="Beta-Casp"/>
    <property type="match status" value="1"/>
</dbReference>
<evidence type="ECO:0000259" key="3">
    <source>
        <dbReference type="SMART" id="SM01027"/>
    </source>
</evidence>